<dbReference type="OrthoDB" id="1928104at2759"/>
<keyword evidence="1" id="KW-0812">Transmembrane</keyword>
<keyword evidence="1" id="KW-0472">Membrane</keyword>
<name>A0A835RIT9_VANPL</name>
<keyword evidence="3" id="KW-1185">Reference proteome</keyword>
<dbReference type="EMBL" id="JADCNL010000002">
    <property type="protein sequence ID" value="KAG0491263.1"/>
    <property type="molecule type" value="Genomic_DNA"/>
</dbReference>
<dbReference type="InterPro" id="IPR016971">
    <property type="entry name" value="UCP031277"/>
</dbReference>
<dbReference type="PANTHER" id="PTHR34116:SF2">
    <property type="entry name" value="THH1_TOM1_TOM3 DOMAIN-CONTAINING PROTEIN"/>
    <property type="match status" value="1"/>
</dbReference>
<feature type="transmembrane region" description="Helical" evidence="1">
    <location>
        <begin position="98"/>
        <end position="119"/>
    </location>
</feature>
<dbReference type="PIRSF" id="PIRSF031277">
    <property type="entry name" value="UCP031277"/>
    <property type="match status" value="1"/>
</dbReference>
<evidence type="ECO:0000313" key="2">
    <source>
        <dbReference type="EMBL" id="KAG0491263.1"/>
    </source>
</evidence>
<feature type="transmembrane region" description="Helical" evidence="1">
    <location>
        <begin position="12"/>
        <end position="34"/>
    </location>
</feature>
<organism evidence="2 3">
    <name type="scientific">Vanilla planifolia</name>
    <name type="common">Vanilla</name>
    <dbReference type="NCBI Taxonomy" id="51239"/>
    <lineage>
        <taxon>Eukaryota</taxon>
        <taxon>Viridiplantae</taxon>
        <taxon>Streptophyta</taxon>
        <taxon>Embryophyta</taxon>
        <taxon>Tracheophyta</taxon>
        <taxon>Spermatophyta</taxon>
        <taxon>Magnoliopsida</taxon>
        <taxon>Liliopsida</taxon>
        <taxon>Asparagales</taxon>
        <taxon>Orchidaceae</taxon>
        <taxon>Vanilloideae</taxon>
        <taxon>Vanilleae</taxon>
        <taxon>Vanilla</taxon>
    </lineage>
</organism>
<feature type="transmembrane region" description="Helical" evidence="1">
    <location>
        <begin position="263"/>
        <end position="290"/>
    </location>
</feature>
<evidence type="ECO:0000256" key="1">
    <source>
        <dbReference type="SAM" id="Phobius"/>
    </source>
</evidence>
<dbReference type="AlphaFoldDB" id="A0A835RIT9"/>
<reference evidence="2 3" key="1">
    <citation type="journal article" date="2020" name="Nat. Food">
        <title>A phased Vanilla planifolia genome enables genetic improvement of flavour and production.</title>
        <authorList>
            <person name="Hasing T."/>
            <person name="Tang H."/>
            <person name="Brym M."/>
            <person name="Khazi F."/>
            <person name="Huang T."/>
            <person name="Chambers A.H."/>
        </authorList>
    </citation>
    <scope>NUCLEOTIDE SEQUENCE [LARGE SCALE GENOMIC DNA]</scope>
    <source>
        <tissue evidence="2">Leaf</tissue>
    </source>
</reference>
<feature type="transmembrane region" description="Helical" evidence="1">
    <location>
        <begin position="55"/>
        <end position="78"/>
    </location>
</feature>
<proteinExistence type="predicted"/>
<sequence>MPLTRVATDAFGVVTIVLVTLSAILGLLCIYQCVYCHLQIRKRGFSQLSYFNGPWIIRIVLIVISIWCGFGEIVRLSFLRGTGRPLSSITWQKYGCKFYILSNLGFAEPIIFLMLAFLLHAALQKKEMGTLSQRWTRKAFVEVILLCLPIFILQLVLILLGPKYSTDEIPRVRKKMADLLTSTSSLSNNANICTYPLLSTIILGFFDVLMIFYVVCVGARMLSLVINKGLRLRVYFLSLSIILFLPLRVILLGFSVLPPVGNLVYEVLVFFAFLMLLLCNMMGICMLVYLPVADSLALRVIDRNTNGIDDLPFDDYYYDGVSLIENRSAEDAERRNSDASTKRGSISFRTMVKDDSPLLNGIEEGRRPHFASLQIVSPAGSPSPLGTDDPCLKKTVPSIVCS</sequence>
<keyword evidence="1" id="KW-1133">Transmembrane helix</keyword>
<evidence type="ECO:0000313" key="3">
    <source>
        <dbReference type="Proteomes" id="UP000636800"/>
    </source>
</evidence>
<gene>
    <name evidence="2" type="ORF">HPP92_004661</name>
</gene>
<protein>
    <submittedName>
        <fullName evidence="2">Uncharacterized protein</fullName>
    </submittedName>
</protein>
<feature type="transmembrane region" description="Helical" evidence="1">
    <location>
        <begin position="139"/>
        <end position="160"/>
    </location>
</feature>
<feature type="transmembrane region" description="Helical" evidence="1">
    <location>
        <begin position="197"/>
        <end position="222"/>
    </location>
</feature>
<comment type="caution">
    <text evidence="2">The sequence shown here is derived from an EMBL/GenBank/DDBJ whole genome shotgun (WGS) entry which is preliminary data.</text>
</comment>
<feature type="transmembrane region" description="Helical" evidence="1">
    <location>
        <begin position="234"/>
        <end position="257"/>
    </location>
</feature>
<dbReference type="Proteomes" id="UP000636800">
    <property type="component" value="Chromosome 2"/>
</dbReference>
<dbReference type="PANTHER" id="PTHR34116">
    <property type="entry name" value="PLASMINOGEN ACTIVATOR INHIBITOR"/>
    <property type="match status" value="1"/>
</dbReference>
<accession>A0A835RIT9</accession>